<dbReference type="AlphaFoldDB" id="A0A817ARS7"/>
<gene>
    <name evidence="1" type="ORF">DARMORV10_A04P34900.1</name>
</gene>
<sequence length="67" mass="7463">MYLIAATRSIRRSLIVSYRGSSFGCLLCEWYEPGATVMLISCDYSMETVGEGNQETIIASLPGRQEH</sequence>
<organism evidence="1">
    <name type="scientific">Brassica napus</name>
    <name type="common">Rape</name>
    <dbReference type="NCBI Taxonomy" id="3708"/>
    <lineage>
        <taxon>Eukaryota</taxon>
        <taxon>Viridiplantae</taxon>
        <taxon>Streptophyta</taxon>
        <taxon>Embryophyta</taxon>
        <taxon>Tracheophyta</taxon>
        <taxon>Spermatophyta</taxon>
        <taxon>Magnoliopsida</taxon>
        <taxon>eudicotyledons</taxon>
        <taxon>Gunneridae</taxon>
        <taxon>Pentapetalae</taxon>
        <taxon>rosids</taxon>
        <taxon>malvids</taxon>
        <taxon>Brassicales</taxon>
        <taxon>Brassicaceae</taxon>
        <taxon>Brassiceae</taxon>
        <taxon>Brassica</taxon>
    </lineage>
</organism>
<protein>
    <submittedName>
        <fullName evidence="1">(rape) hypothetical protein</fullName>
    </submittedName>
</protein>
<evidence type="ECO:0000313" key="1">
    <source>
        <dbReference type="EMBL" id="CAF2304624.1"/>
    </source>
</evidence>
<proteinExistence type="predicted"/>
<accession>A0A817ARS7</accession>
<dbReference type="EMBL" id="HG994358">
    <property type="protein sequence ID" value="CAF2304624.1"/>
    <property type="molecule type" value="Genomic_DNA"/>
</dbReference>
<dbReference type="Proteomes" id="UP001295469">
    <property type="component" value="Chromosome A04"/>
</dbReference>
<name>A0A817ARS7_BRANA</name>
<reference evidence="1" key="1">
    <citation type="submission" date="2021-01" db="EMBL/GenBank/DDBJ databases">
        <authorList>
            <consortium name="Genoscope - CEA"/>
            <person name="William W."/>
        </authorList>
    </citation>
    <scope>NUCLEOTIDE SEQUENCE</scope>
</reference>